<evidence type="ECO:0000313" key="2">
    <source>
        <dbReference type="Proteomes" id="UP001497512"/>
    </source>
</evidence>
<name>A0ABP0U0A5_9BRYO</name>
<keyword evidence="2" id="KW-1185">Reference proteome</keyword>
<proteinExistence type="predicted"/>
<evidence type="ECO:0000313" key="1">
    <source>
        <dbReference type="EMBL" id="CAK9209452.1"/>
    </source>
</evidence>
<gene>
    <name evidence="1" type="ORF">CSSPTR1EN2_LOCUS9741</name>
</gene>
<sequence length="75" mass="9155">MNAVRFCTKEEEVLKMESFRRRWNAVRLCTKDEISKIELQNTVRFCTQEEEVLNIELQKKMECCKILYQGWDFED</sequence>
<dbReference type="Proteomes" id="UP001497512">
    <property type="component" value="Chromosome 17"/>
</dbReference>
<protein>
    <submittedName>
        <fullName evidence="1">Uncharacterized protein</fullName>
    </submittedName>
</protein>
<dbReference type="EMBL" id="OZ019909">
    <property type="protein sequence ID" value="CAK9209452.1"/>
    <property type="molecule type" value="Genomic_DNA"/>
</dbReference>
<accession>A0ABP0U0A5</accession>
<reference evidence="1" key="1">
    <citation type="submission" date="2024-02" db="EMBL/GenBank/DDBJ databases">
        <authorList>
            <consortium name="ELIXIR-Norway"/>
            <consortium name="Elixir Norway"/>
        </authorList>
    </citation>
    <scope>NUCLEOTIDE SEQUENCE</scope>
</reference>
<organism evidence="1 2">
    <name type="scientific">Sphagnum troendelagicum</name>
    <dbReference type="NCBI Taxonomy" id="128251"/>
    <lineage>
        <taxon>Eukaryota</taxon>
        <taxon>Viridiplantae</taxon>
        <taxon>Streptophyta</taxon>
        <taxon>Embryophyta</taxon>
        <taxon>Bryophyta</taxon>
        <taxon>Sphagnophytina</taxon>
        <taxon>Sphagnopsida</taxon>
        <taxon>Sphagnales</taxon>
        <taxon>Sphagnaceae</taxon>
        <taxon>Sphagnum</taxon>
    </lineage>
</organism>